<keyword evidence="2" id="KW-1185">Reference proteome</keyword>
<dbReference type="EMBL" id="JXLP01000001">
    <property type="protein sequence ID" value="KIL80758.1"/>
    <property type="molecule type" value="Genomic_DNA"/>
</dbReference>
<name>A0ABR5B190_BACBA</name>
<dbReference type="RefSeq" id="WP_041113165.1">
    <property type="nucleotide sequence ID" value="NZ_JARTHD010000006.1"/>
</dbReference>
<protein>
    <submittedName>
        <fullName evidence="1">Uncharacterized protein</fullName>
    </submittedName>
</protein>
<sequence>MIFNILTVDNQEKLKNLSKMKKSFFSLKKEDISLLHYSEVKKDMFHVVFHFRDEYLLGTKKIGNQTTVPFSEYINLFFFSNSSFCLIEETNDVYFAEIKNYINSKANSTIQNYKLNKDNIYSITKYIDGFIKKVEYSNDGEDFEKDFTSFEEFSALNESCDIDYVSISNGEHFISLYRNGRISISNSDEDYLINFTKDIVDELEKSRS</sequence>
<organism evidence="1 2">
    <name type="scientific">Bacillus badius</name>
    <dbReference type="NCBI Taxonomy" id="1455"/>
    <lineage>
        <taxon>Bacteria</taxon>
        <taxon>Bacillati</taxon>
        <taxon>Bacillota</taxon>
        <taxon>Bacilli</taxon>
        <taxon>Bacillales</taxon>
        <taxon>Bacillaceae</taxon>
        <taxon>Pseudobacillus</taxon>
    </lineage>
</organism>
<comment type="caution">
    <text evidence="1">The sequence shown here is derived from an EMBL/GenBank/DDBJ whole genome shotgun (WGS) entry which is preliminary data.</text>
</comment>
<accession>A0ABR5B190</accession>
<proteinExistence type="predicted"/>
<evidence type="ECO:0000313" key="1">
    <source>
        <dbReference type="EMBL" id="KIL80758.1"/>
    </source>
</evidence>
<reference evidence="1 2" key="1">
    <citation type="submission" date="2015-01" db="EMBL/GenBank/DDBJ databases">
        <title>Genome Assembly of Bacillus badius MTCC 1458.</title>
        <authorList>
            <person name="Verma A."/>
            <person name="Khatri I."/>
            <person name="Mual P."/>
            <person name="Subramanian S."/>
            <person name="Krishnamurthi S."/>
        </authorList>
    </citation>
    <scope>NUCLEOTIDE SEQUENCE [LARGE SCALE GENOMIC DNA]</scope>
    <source>
        <strain evidence="1 2">MTCC 1458</strain>
    </source>
</reference>
<evidence type="ECO:0000313" key="2">
    <source>
        <dbReference type="Proteomes" id="UP000031982"/>
    </source>
</evidence>
<gene>
    <name evidence="1" type="ORF">SD77_0606</name>
</gene>
<dbReference type="Proteomes" id="UP000031982">
    <property type="component" value="Unassembled WGS sequence"/>
</dbReference>